<organism evidence="1 2">
    <name type="scientific">Entomophthora muscae</name>
    <dbReference type="NCBI Taxonomy" id="34485"/>
    <lineage>
        <taxon>Eukaryota</taxon>
        <taxon>Fungi</taxon>
        <taxon>Fungi incertae sedis</taxon>
        <taxon>Zoopagomycota</taxon>
        <taxon>Entomophthoromycotina</taxon>
        <taxon>Entomophthoromycetes</taxon>
        <taxon>Entomophthorales</taxon>
        <taxon>Entomophthoraceae</taxon>
        <taxon>Entomophthora</taxon>
    </lineage>
</organism>
<dbReference type="Proteomes" id="UP001165960">
    <property type="component" value="Unassembled WGS sequence"/>
</dbReference>
<name>A0ACC2TXL9_9FUNG</name>
<proteinExistence type="predicted"/>
<evidence type="ECO:0000313" key="1">
    <source>
        <dbReference type="EMBL" id="KAJ9079242.1"/>
    </source>
</evidence>
<gene>
    <name evidence="1" type="ORF">DSO57_1037472</name>
</gene>
<evidence type="ECO:0000313" key="2">
    <source>
        <dbReference type="Proteomes" id="UP001165960"/>
    </source>
</evidence>
<keyword evidence="2" id="KW-1185">Reference proteome</keyword>
<sequence>MLANLHCLLLTRRYRFSHVCTLAKNHIDSRYCTWPPTILPTHGSTRPIIIRASLTILAYVAIILPPAILMLLEALLPSDRSKQFCTPIDIFLASILVVNPSLVILLHSSVSQQLFLCYKKFHPYFI</sequence>
<comment type="caution">
    <text evidence="1">The sequence shown here is derived from an EMBL/GenBank/DDBJ whole genome shotgun (WGS) entry which is preliminary data.</text>
</comment>
<dbReference type="EMBL" id="QTSX02001824">
    <property type="protein sequence ID" value="KAJ9079242.1"/>
    <property type="molecule type" value="Genomic_DNA"/>
</dbReference>
<reference evidence="1" key="1">
    <citation type="submission" date="2022-04" db="EMBL/GenBank/DDBJ databases">
        <title>Genome of the entomopathogenic fungus Entomophthora muscae.</title>
        <authorList>
            <person name="Elya C."/>
            <person name="Lovett B.R."/>
            <person name="Lee E."/>
            <person name="Macias A.M."/>
            <person name="Hajek A.E."/>
            <person name="De Bivort B.L."/>
            <person name="Kasson M.T."/>
            <person name="De Fine Licht H.H."/>
            <person name="Stajich J.E."/>
        </authorList>
    </citation>
    <scope>NUCLEOTIDE SEQUENCE</scope>
    <source>
        <strain evidence="1">Berkeley</strain>
    </source>
</reference>
<accession>A0ACC2TXL9</accession>
<protein>
    <submittedName>
        <fullName evidence="1">Uncharacterized protein</fullName>
    </submittedName>
</protein>